<evidence type="ECO:0000256" key="1">
    <source>
        <dbReference type="SAM" id="MobiDB-lite"/>
    </source>
</evidence>
<reference evidence="4 5" key="1">
    <citation type="submission" date="2020-06" db="EMBL/GenBank/DDBJ databases">
        <authorList>
            <person name="Li R."/>
            <person name="Bekaert M."/>
        </authorList>
    </citation>
    <scope>NUCLEOTIDE SEQUENCE [LARGE SCALE GENOMIC DNA]</scope>
    <source>
        <strain evidence="5">wild</strain>
    </source>
</reference>
<feature type="transmembrane region" description="Helical" evidence="2">
    <location>
        <begin position="79"/>
        <end position="99"/>
    </location>
</feature>
<keyword evidence="2" id="KW-1133">Transmembrane helix</keyword>
<proteinExistence type="predicted"/>
<keyword evidence="2" id="KW-0472">Membrane</keyword>
<evidence type="ECO:0000256" key="2">
    <source>
        <dbReference type="SAM" id="Phobius"/>
    </source>
</evidence>
<name>A0A6J8C0A7_MYTCO</name>
<keyword evidence="2" id="KW-0812">Transmembrane</keyword>
<accession>A0A6J8C0A7</accession>
<sequence length="429" mass="48899">MCAKDLLLQILFCFVENFTQTTANLSEIFEESEITNPTLTEKSSNENFTQTTTNLSEESEITNPTSTKKSSDGILDREIVLYAVVAACIIVTLGLSYSVQKYRKKTKKETRAITMQRTHSNKRNSLVESNLSIYNEIDETMLVENAHINVLQNEISINTNNTSYLYPIHIEDDKISSSVSAKSVNNSYLSIFESDQNRNSDESDRNDDTRSYLHPYHTINEDWKEKTHQYGIKLVSNKDTDDSFDSSTQMINDGYLNPYQPLKEDWKQKSHSYEVPVKVHHCQLSSTVPSVLDEDLKEEGNDNNQITRIKHNKVAHIDGAVISTCNKQEMADGISTKDERKEISASIENNLEISKELTNMNNFSTNSFSSTERENALVPVVERDIKVFDKNEDNPHDYNLLKNIMIHTVASIHTDQNTNVHNFTDAKSQ</sequence>
<feature type="chain" id="PRO_5026839831" evidence="3">
    <location>
        <begin position="24"/>
        <end position="429"/>
    </location>
</feature>
<feature type="region of interest" description="Disordered" evidence="1">
    <location>
        <begin position="39"/>
        <end position="71"/>
    </location>
</feature>
<evidence type="ECO:0000313" key="4">
    <source>
        <dbReference type="EMBL" id="CAC5389745.1"/>
    </source>
</evidence>
<feature type="signal peptide" evidence="3">
    <location>
        <begin position="1"/>
        <end position="23"/>
    </location>
</feature>
<protein>
    <submittedName>
        <fullName evidence="4">Uncharacterized protein</fullName>
    </submittedName>
</protein>
<feature type="compositionally biased region" description="Polar residues" evidence="1">
    <location>
        <begin position="39"/>
        <end position="68"/>
    </location>
</feature>
<evidence type="ECO:0000313" key="5">
    <source>
        <dbReference type="Proteomes" id="UP000507470"/>
    </source>
</evidence>
<dbReference type="EMBL" id="CACVKT020004366">
    <property type="protein sequence ID" value="CAC5389745.1"/>
    <property type="molecule type" value="Genomic_DNA"/>
</dbReference>
<evidence type="ECO:0000256" key="3">
    <source>
        <dbReference type="SAM" id="SignalP"/>
    </source>
</evidence>
<dbReference type="OrthoDB" id="10426375at2759"/>
<gene>
    <name evidence="4" type="ORF">MCOR_24883</name>
</gene>
<dbReference type="Proteomes" id="UP000507470">
    <property type="component" value="Unassembled WGS sequence"/>
</dbReference>
<dbReference type="AlphaFoldDB" id="A0A6J8C0A7"/>
<keyword evidence="5" id="KW-1185">Reference proteome</keyword>
<keyword evidence="3" id="KW-0732">Signal</keyword>
<organism evidence="4 5">
    <name type="scientific">Mytilus coruscus</name>
    <name type="common">Sea mussel</name>
    <dbReference type="NCBI Taxonomy" id="42192"/>
    <lineage>
        <taxon>Eukaryota</taxon>
        <taxon>Metazoa</taxon>
        <taxon>Spiralia</taxon>
        <taxon>Lophotrochozoa</taxon>
        <taxon>Mollusca</taxon>
        <taxon>Bivalvia</taxon>
        <taxon>Autobranchia</taxon>
        <taxon>Pteriomorphia</taxon>
        <taxon>Mytilida</taxon>
        <taxon>Mytiloidea</taxon>
        <taxon>Mytilidae</taxon>
        <taxon>Mytilinae</taxon>
        <taxon>Mytilus</taxon>
    </lineage>
</organism>